<dbReference type="AlphaFoldDB" id="A0A1Y1QAB9"/>
<feature type="transmembrane region" description="Helical" evidence="1">
    <location>
        <begin position="313"/>
        <end position="331"/>
    </location>
</feature>
<name>A0A1Y1QAB9_9GAMM</name>
<feature type="transmembrane region" description="Helical" evidence="1">
    <location>
        <begin position="126"/>
        <end position="144"/>
    </location>
</feature>
<sequence length="398" mass="44672">MTPITKLNQWLQAGLITPAQHANILSFEAEHRQHSNGWLYSFMILGAAIIGLGVISLIAANWAAIPETVKLGMDFALLTLLALGVFWQYPKRHNGVWFEVLLVGFMLLCLASIGLIAQVFHLGGKWYHALLFWAAITFLLSLFARNLFTRFFWVTLLLQGLIWSLVALTNPNISEHWEALPSVLLLAPLLIAVLYYAAMHSKLLRGFTSSLFFWFQIAAIIALAFADIVRSGGEMTDYQVAWFVPAYVAAVLLAVGILLHKEYRWLNKLLLLGTLGLLLLYYHPDLLFNGQSRYSLFGSHAHAGVGFWQADDIRAPLLTLTILFLYALHAGNSGHQRTFNLITFLIGLRFVILYFQAMGGLAATGIGLIISGSLIIGITWLWYKGRDRLREWTKRLQA</sequence>
<proteinExistence type="predicted"/>
<feature type="transmembrane region" description="Helical" evidence="1">
    <location>
        <begin position="338"/>
        <end position="355"/>
    </location>
</feature>
<gene>
    <name evidence="3" type="ORF">BWK73_46505</name>
</gene>
<evidence type="ECO:0000313" key="3">
    <source>
        <dbReference type="EMBL" id="OQX01309.1"/>
    </source>
</evidence>
<feature type="transmembrane region" description="Helical" evidence="1">
    <location>
        <begin position="96"/>
        <end position="120"/>
    </location>
</feature>
<evidence type="ECO:0000259" key="2">
    <source>
        <dbReference type="Pfam" id="PF09925"/>
    </source>
</evidence>
<feature type="transmembrane region" description="Helical" evidence="1">
    <location>
        <begin position="266"/>
        <end position="283"/>
    </location>
</feature>
<dbReference type="InterPro" id="IPR018677">
    <property type="entry name" value="DUF2157"/>
</dbReference>
<organism evidence="3 4">
    <name type="scientific">Thiothrix lacustris</name>
    <dbReference type="NCBI Taxonomy" id="525917"/>
    <lineage>
        <taxon>Bacteria</taxon>
        <taxon>Pseudomonadati</taxon>
        <taxon>Pseudomonadota</taxon>
        <taxon>Gammaproteobacteria</taxon>
        <taxon>Thiotrichales</taxon>
        <taxon>Thiotrichaceae</taxon>
        <taxon>Thiothrix</taxon>
    </lineage>
</organism>
<evidence type="ECO:0000256" key="1">
    <source>
        <dbReference type="SAM" id="Phobius"/>
    </source>
</evidence>
<protein>
    <recommendedName>
        <fullName evidence="2">DUF2157 domain-containing protein</fullName>
    </recommendedName>
</protein>
<accession>A0A1Y1QAB9</accession>
<dbReference type="STRING" id="1123401.GCA_000621325_03312"/>
<feature type="transmembrane region" description="Helical" evidence="1">
    <location>
        <begin position="38"/>
        <end position="65"/>
    </location>
</feature>
<reference evidence="3 4" key="1">
    <citation type="submission" date="2017-01" db="EMBL/GenBank/DDBJ databases">
        <title>Novel large sulfur bacteria in the metagenomes of groundwater-fed chemosynthetic microbial mats in the Lake Huron basin.</title>
        <authorList>
            <person name="Sharrar A.M."/>
            <person name="Flood B.E."/>
            <person name="Bailey J.V."/>
            <person name="Jones D.S."/>
            <person name="Biddanda B."/>
            <person name="Ruberg S.A."/>
            <person name="Marcus D.N."/>
            <person name="Dick G.J."/>
        </authorList>
    </citation>
    <scope>NUCLEOTIDE SEQUENCE [LARGE SCALE GENOMIC DNA]</scope>
    <source>
        <strain evidence="3">A8</strain>
    </source>
</reference>
<keyword evidence="1" id="KW-1133">Transmembrane helix</keyword>
<evidence type="ECO:0000313" key="4">
    <source>
        <dbReference type="Proteomes" id="UP000192491"/>
    </source>
</evidence>
<feature type="transmembrane region" description="Helical" evidence="1">
    <location>
        <begin position="240"/>
        <end position="259"/>
    </location>
</feature>
<feature type="transmembrane region" description="Helical" evidence="1">
    <location>
        <begin position="71"/>
        <end position="89"/>
    </location>
</feature>
<dbReference type="Proteomes" id="UP000192491">
    <property type="component" value="Unassembled WGS sequence"/>
</dbReference>
<feature type="domain" description="DUF2157" evidence="2">
    <location>
        <begin position="9"/>
        <end position="146"/>
    </location>
</feature>
<dbReference type="EMBL" id="MTEJ01000589">
    <property type="protein sequence ID" value="OQX01309.1"/>
    <property type="molecule type" value="Genomic_DNA"/>
</dbReference>
<feature type="transmembrane region" description="Helical" evidence="1">
    <location>
        <begin position="361"/>
        <end position="383"/>
    </location>
</feature>
<keyword evidence="1" id="KW-0812">Transmembrane</keyword>
<keyword evidence="1" id="KW-0472">Membrane</keyword>
<feature type="transmembrane region" description="Helical" evidence="1">
    <location>
        <begin position="151"/>
        <end position="173"/>
    </location>
</feature>
<feature type="transmembrane region" description="Helical" evidence="1">
    <location>
        <begin position="179"/>
        <end position="199"/>
    </location>
</feature>
<feature type="transmembrane region" description="Helical" evidence="1">
    <location>
        <begin position="211"/>
        <end position="228"/>
    </location>
</feature>
<comment type="caution">
    <text evidence="3">The sequence shown here is derived from an EMBL/GenBank/DDBJ whole genome shotgun (WGS) entry which is preliminary data.</text>
</comment>
<dbReference type="Pfam" id="PF09925">
    <property type="entry name" value="DUF2157"/>
    <property type="match status" value="1"/>
</dbReference>